<proteinExistence type="predicted"/>
<reference evidence="2" key="1">
    <citation type="submission" date="2020-08" db="EMBL/GenBank/DDBJ databases">
        <title>Multicomponent nature underlies the extraordinary mechanical properties of spider dragline silk.</title>
        <authorList>
            <person name="Kono N."/>
            <person name="Nakamura H."/>
            <person name="Mori M."/>
            <person name="Yoshida Y."/>
            <person name="Ohtoshi R."/>
            <person name="Malay A.D."/>
            <person name="Moran D.A.P."/>
            <person name="Tomita M."/>
            <person name="Numata K."/>
            <person name="Arakawa K."/>
        </authorList>
    </citation>
    <scope>NUCLEOTIDE SEQUENCE</scope>
</reference>
<dbReference type="InterPro" id="IPR036397">
    <property type="entry name" value="RNaseH_sf"/>
</dbReference>
<dbReference type="AlphaFoldDB" id="A0A8X7BEH5"/>
<comment type="caution">
    <text evidence="2">The sequence shown here is derived from an EMBL/GenBank/DDBJ whole genome shotgun (WGS) entry which is preliminary data.</text>
</comment>
<dbReference type="EMBL" id="BMAU01021385">
    <property type="protein sequence ID" value="GFY28560.1"/>
    <property type="molecule type" value="Genomic_DNA"/>
</dbReference>
<feature type="signal peptide" evidence="1">
    <location>
        <begin position="1"/>
        <end position="19"/>
    </location>
</feature>
<evidence type="ECO:0000313" key="2">
    <source>
        <dbReference type="EMBL" id="GFY28560.1"/>
    </source>
</evidence>
<evidence type="ECO:0000256" key="1">
    <source>
        <dbReference type="SAM" id="SignalP"/>
    </source>
</evidence>
<gene>
    <name evidence="2" type="ORF">TNCV_4149911</name>
</gene>
<dbReference type="Proteomes" id="UP000887159">
    <property type="component" value="Unassembled WGS sequence"/>
</dbReference>
<name>A0A8X7BEH5_TRICX</name>
<keyword evidence="1" id="KW-0732">Signal</keyword>
<dbReference type="Gene3D" id="3.30.420.10">
    <property type="entry name" value="Ribonuclease H-like superfamily/Ribonuclease H"/>
    <property type="match status" value="1"/>
</dbReference>
<accession>A0A8X7BEH5</accession>
<evidence type="ECO:0000313" key="3">
    <source>
        <dbReference type="Proteomes" id="UP000887159"/>
    </source>
</evidence>
<feature type="chain" id="PRO_5036499659" evidence="1">
    <location>
        <begin position="20"/>
        <end position="192"/>
    </location>
</feature>
<dbReference type="GO" id="GO:0003676">
    <property type="term" value="F:nucleic acid binding"/>
    <property type="evidence" value="ECO:0007669"/>
    <property type="project" value="InterPro"/>
</dbReference>
<protein>
    <submittedName>
        <fullName evidence="2">Uncharacterized protein</fullName>
    </submittedName>
</protein>
<sequence length="192" mass="21655">MPRLVRWMAGLLLTGVSFPRYGTREKKVGNLLVGVSEYPLVYATPKACGRHARATSNPVPQKTCHYKGFMYFKSVVVQSPHIGEVWKLRQRYEVRCHSSSLDRGSKLRVELSCVLELVSRSFLALISRTGNSVSCSSKMSKLGIMLPHDNAHLHSDAATQEFLDQFAKKCFDHPPCSRDLAPNDYHLFLESE</sequence>
<keyword evidence="3" id="KW-1185">Reference proteome</keyword>
<organism evidence="2 3">
    <name type="scientific">Trichonephila clavipes</name>
    <name type="common">Golden silk orbweaver</name>
    <name type="synonym">Nephila clavipes</name>
    <dbReference type="NCBI Taxonomy" id="2585209"/>
    <lineage>
        <taxon>Eukaryota</taxon>
        <taxon>Metazoa</taxon>
        <taxon>Ecdysozoa</taxon>
        <taxon>Arthropoda</taxon>
        <taxon>Chelicerata</taxon>
        <taxon>Arachnida</taxon>
        <taxon>Araneae</taxon>
        <taxon>Araneomorphae</taxon>
        <taxon>Entelegynae</taxon>
        <taxon>Araneoidea</taxon>
        <taxon>Nephilidae</taxon>
        <taxon>Trichonephila</taxon>
    </lineage>
</organism>